<name>A0AAE0ABG3_9ROSI</name>
<accession>A0AAE0ABG3</accession>
<reference evidence="1" key="1">
    <citation type="journal article" date="2023" name="Plant J.">
        <title>Genome sequences and population genomics provide insights into the demographic history, inbreeding, and mutation load of two 'living fossil' tree species of Dipteronia.</title>
        <authorList>
            <person name="Feng Y."/>
            <person name="Comes H.P."/>
            <person name="Chen J."/>
            <person name="Zhu S."/>
            <person name="Lu R."/>
            <person name="Zhang X."/>
            <person name="Li P."/>
            <person name="Qiu J."/>
            <person name="Olsen K.M."/>
            <person name="Qiu Y."/>
        </authorList>
    </citation>
    <scope>NUCLEOTIDE SEQUENCE</scope>
    <source>
        <strain evidence="1">NBL</strain>
    </source>
</reference>
<comment type="caution">
    <text evidence="1">The sequence shown here is derived from an EMBL/GenBank/DDBJ whole genome shotgun (WGS) entry which is preliminary data.</text>
</comment>
<evidence type="ECO:0000313" key="1">
    <source>
        <dbReference type="EMBL" id="KAK3210840.1"/>
    </source>
</evidence>
<sequence length="50" mass="6013">MTPYSLFITKKKINKETTKLRYNNINNNDNLNDTSILFNRTRFFTLADLR</sequence>
<dbReference type="AlphaFoldDB" id="A0AAE0ABG3"/>
<evidence type="ECO:0000313" key="2">
    <source>
        <dbReference type="Proteomes" id="UP001281410"/>
    </source>
</evidence>
<organism evidence="1 2">
    <name type="scientific">Dipteronia sinensis</name>
    <dbReference type="NCBI Taxonomy" id="43782"/>
    <lineage>
        <taxon>Eukaryota</taxon>
        <taxon>Viridiplantae</taxon>
        <taxon>Streptophyta</taxon>
        <taxon>Embryophyta</taxon>
        <taxon>Tracheophyta</taxon>
        <taxon>Spermatophyta</taxon>
        <taxon>Magnoliopsida</taxon>
        <taxon>eudicotyledons</taxon>
        <taxon>Gunneridae</taxon>
        <taxon>Pentapetalae</taxon>
        <taxon>rosids</taxon>
        <taxon>malvids</taxon>
        <taxon>Sapindales</taxon>
        <taxon>Sapindaceae</taxon>
        <taxon>Hippocastanoideae</taxon>
        <taxon>Acereae</taxon>
        <taxon>Dipteronia</taxon>
    </lineage>
</organism>
<gene>
    <name evidence="1" type="ORF">Dsin_015546</name>
</gene>
<proteinExistence type="predicted"/>
<keyword evidence="2" id="KW-1185">Reference proteome</keyword>
<protein>
    <submittedName>
        <fullName evidence="1">Uncharacterized protein</fullName>
    </submittedName>
</protein>
<dbReference type="EMBL" id="JANJYJ010000005">
    <property type="protein sequence ID" value="KAK3210840.1"/>
    <property type="molecule type" value="Genomic_DNA"/>
</dbReference>
<dbReference type="Proteomes" id="UP001281410">
    <property type="component" value="Unassembled WGS sequence"/>
</dbReference>